<keyword evidence="5" id="KW-1185">Reference proteome</keyword>
<dbReference type="Gene3D" id="3.40.50.1820">
    <property type="entry name" value="alpha/beta hydrolase"/>
    <property type="match status" value="1"/>
</dbReference>
<name>A0A7W7YJD2_9BACT</name>
<dbReference type="GO" id="GO:0006508">
    <property type="term" value="P:proteolysis"/>
    <property type="evidence" value="ECO:0007669"/>
    <property type="project" value="InterPro"/>
</dbReference>
<evidence type="ECO:0000313" key="5">
    <source>
        <dbReference type="Proteomes" id="UP000534294"/>
    </source>
</evidence>
<keyword evidence="2" id="KW-0732">Signal</keyword>
<dbReference type="AlphaFoldDB" id="A0A7W7YJD2"/>
<feature type="chain" id="PRO_5031022323" description="Peptidase S9 prolyl oligopeptidase catalytic domain-containing protein" evidence="2">
    <location>
        <begin position="18"/>
        <end position="366"/>
    </location>
</feature>
<reference evidence="4 5" key="1">
    <citation type="submission" date="2020-08" db="EMBL/GenBank/DDBJ databases">
        <title>Genomic Encyclopedia of Type Strains, Phase IV (KMG-IV): sequencing the most valuable type-strain genomes for metagenomic binning, comparative biology and taxonomic classification.</title>
        <authorList>
            <person name="Goeker M."/>
        </authorList>
    </citation>
    <scope>NUCLEOTIDE SEQUENCE [LARGE SCALE GENOMIC DNA]</scope>
    <source>
        <strain evidence="4 5">DSM 12251</strain>
    </source>
</reference>
<dbReference type="RefSeq" id="WP_184207085.1">
    <property type="nucleotide sequence ID" value="NZ_JACHIF010000002.1"/>
</dbReference>
<dbReference type="SUPFAM" id="SSF53474">
    <property type="entry name" value="alpha/beta-Hydrolases"/>
    <property type="match status" value="1"/>
</dbReference>
<keyword evidence="1" id="KW-0378">Hydrolase</keyword>
<evidence type="ECO:0000256" key="2">
    <source>
        <dbReference type="SAM" id="SignalP"/>
    </source>
</evidence>
<sequence length="366" mass="41131">MPRVCLLALFITALGHAADPLWESIAPSFQPPAEFAGVYGDYASPLKFKDGREVKTTADWVQRRQEILTTWHGLMGEWPPLVEKPQLDILESQHRDNFTQHRIRLQIATQQTGEGYLLIPDGKGPFPAVFVPFYDPETSIGYSDKPLRDFAYQLTKRGFVTLSIGSPGGDARKPVLTAGAKCQPLSYLGYVSANAWTALSQRPEVDAKRIGIMGHSYGGKWAMFGACLWDRYACGVWSDPGIVFDETRQSINYQEPWYLGLDPTLTRKTGLIRPDSPRTGAYKALIEKGHDLIEFQALMAPRPFLVSGGAEDPPKRWVPLNHLIQLNTLLGYKKRIAMTNRPDHSPTPESNEHLYRFLEWALKAPH</sequence>
<dbReference type="Pfam" id="PF00326">
    <property type="entry name" value="Peptidase_S9"/>
    <property type="match status" value="1"/>
</dbReference>
<feature type="signal peptide" evidence="2">
    <location>
        <begin position="1"/>
        <end position="17"/>
    </location>
</feature>
<proteinExistence type="predicted"/>
<dbReference type="InterPro" id="IPR001375">
    <property type="entry name" value="Peptidase_S9_cat"/>
</dbReference>
<dbReference type="GO" id="GO:0008236">
    <property type="term" value="F:serine-type peptidase activity"/>
    <property type="evidence" value="ECO:0007669"/>
    <property type="project" value="InterPro"/>
</dbReference>
<dbReference type="InterPro" id="IPR029058">
    <property type="entry name" value="AB_hydrolase_fold"/>
</dbReference>
<dbReference type="EMBL" id="JACHIF010000002">
    <property type="protein sequence ID" value="MBB5037315.1"/>
    <property type="molecule type" value="Genomic_DNA"/>
</dbReference>
<dbReference type="GO" id="GO:0052689">
    <property type="term" value="F:carboxylic ester hydrolase activity"/>
    <property type="evidence" value="ECO:0007669"/>
    <property type="project" value="UniProtKB-ARBA"/>
</dbReference>
<organism evidence="4 5">
    <name type="scientific">Prosthecobacter dejongeii</name>
    <dbReference type="NCBI Taxonomy" id="48465"/>
    <lineage>
        <taxon>Bacteria</taxon>
        <taxon>Pseudomonadati</taxon>
        <taxon>Verrucomicrobiota</taxon>
        <taxon>Verrucomicrobiia</taxon>
        <taxon>Verrucomicrobiales</taxon>
        <taxon>Verrucomicrobiaceae</taxon>
        <taxon>Prosthecobacter</taxon>
    </lineage>
</organism>
<comment type="caution">
    <text evidence="4">The sequence shown here is derived from an EMBL/GenBank/DDBJ whole genome shotgun (WGS) entry which is preliminary data.</text>
</comment>
<evidence type="ECO:0000259" key="3">
    <source>
        <dbReference type="Pfam" id="PF00326"/>
    </source>
</evidence>
<accession>A0A7W7YJD2</accession>
<protein>
    <recommendedName>
        <fullName evidence="3">Peptidase S9 prolyl oligopeptidase catalytic domain-containing protein</fullName>
    </recommendedName>
</protein>
<feature type="domain" description="Peptidase S9 prolyl oligopeptidase catalytic" evidence="3">
    <location>
        <begin position="194"/>
        <end position="260"/>
    </location>
</feature>
<evidence type="ECO:0000256" key="1">
    <source>
        <dbReference type="ARBA" id="ARBA00022801"/>
    </source>
</evidence>
<dbReference type="InterPro" id="IPR050261">
    <property type="entry name" value="FrsA_esterase"/>
</dbReference>
<dbReference type="PANTHER" id="PTHR22946:SF9">
    <property type="entry name" value="POLYKETIDE TRANSFERASE AF380"/>
    <property type="match status" value="1"/>
</dbReference>
<dbReference type="PANTHER" id="PTHR22946">
    <property type="entry name" value="DIENELACTONE HYDROLASE DOMAIN-CONTAINING PROTEIN-RELATED"/>
    <property type="match status" value="1"/>
</dbReference>
<dbReference type="Proteomes" id="UP000534294">
    <property type="component" value="Unassembled WGS sequence"/>
</dbReference>
<evidence type="ECO:0000313" key="4">
    <source>
        <dbReference type="EMBL" id="MBB5037315.1"/>
    </source>
</evidence>
<gene>
    <name evidence="4" type="ORF">HNQ64_001557</name>
</gene>